<dbReference type="RefSeq" id="WP_099186066.1">
    <property type="nucleotide sequence ID" value="NZ_BEWI01000032.1"/>
</dbReference>
<protein>
    <submittedName>
        <fullName evidence="2">Uncharacterized conserved protein</fullName>
    </submittedName>
</protein>
<dbReference type="SUPFAM" id="SSF54909">
    <property type="entry name" value="Dimeric alpha+beta barrel"/>
    <property type="match status" value="1"/>
</dbReference>
<dbReference type="InterPro" id="IPR010753">
    <property type="entry name" value="DUF1330"/>
</dbReference>
<evidence type="ECO:0000313" key="3">
    <source>
        <dbReference type="Proteomes" id="UP000221538"/>
    </source>
</evidence>
<gene>
    <name evidence="2" type="ORF">SFOMI_2725</name>
</gene>
<sequence>MPAYLVYVCREVWERKEMENYWDAQTGTYDHLKHRVLSAYQKMEVLDGEMPAEGIVISEFPDIEGLDSMKSARGWFDDEPYTIARGHRNKGADYLGLLCDGTPTPIEQRMVRPRREQTA</sequence>
<evidence type="ECO:0000259" key="1">
    <source>
        <dbReference type="Pfam" id="PF07045"/>
    </source>
</evidence>
<proteinExistence type="predicted"/>
<name>A0A292ZH44_SPHSA</name>
<organism evidence="2 3">
    <name type="scientific">Sphingobium fuliginis (strain ATCC 27551)</name>
    <dbReference type="NCBI Taxonomy" id="336203"/>
    <lineage>
        <taxon>Bacteria</taxon>
        <taxon>Pseudomonadati</taxon>
        <taxon>Pseudomonadota</taxon>
        <taxon>Alphaproteobacteria</taxon>
        <taxon>Sphingomonadales</taxon>
        <taxon>Sphingomonadaceae</taxon>
        <taxon>Sphingobium</taxon>
    </lineage>
</organism>
<reference evidence="2 3" key="2">
    <citation type="journal article" date="2013" name="Environ. Sci. Technol.">
        <title>The 4-tert-butylphenol-utilizing bacterium Sphingobium fuliginis OMI can degrade bisphenols via phenolic ring hydroxylation and meta-cleavage pathway.</title>
        <authorList>
            <person name="Ogata Y."/>
            <person name="Goda S."/>
            <person name="Toyama T."/>
            <person name="Sei K."/>
            <person name="Ike M."/>
        </authorList>
    </citation>
    <scope>NUCLEOTIDE SEQUENCE [LARGE SCALE GENOMIC DNA]</scope>
    <source>
        <strain evidence="2 3">OMI</strain>
    </source>
</reference>
<dbReference type="Gene3D" id="3.30.70.100">
    <property type="match status" value="1"/>
</dbReference>
<dbReference type="Proteomes" id="UP000221538">
    <property type="component" value="Unassembled WGS sequence"/>
</dbReference>
<evidence type="ECO:0000313" key="2">
    <source>
        <dbReference type="EMBL" id="GAY22170.1"/>
    </source>
</evidence>
<comment type="caution">
    <text evidence="2">The sequence shown here is derived from an EMBL/GenBank/DDBJ whole genome shotgun (WGS) entry which is preliminary data.</text>
</comment>
<dbReference type="EMBL" id="BEWI01000032">
    <property type="protein sequence ID" value="GAY22170.1"/>
    <property type="molecule type" value="Genomic_DNA"/>
</dbReference>
<reference evidence="2 3" key="1">
    <citation type="journal article" date="2013" name="Biodegradation">
        <title>Occurrence of 4-tert-butylphenol (4-t-BP) biodegradation in an aquatic sample caused by the presence of Spirodela polyrrhiza and isolation of a 4-t-BP-utilizing bacterium.</title>
        <authorList>
            <person name="Ogata Y."/>
            <person name="Toyama T."/>
            <person name="Yu N."/>
            <person name="Wang X."/>
            <person name="Sei K."/>
            <person name="Ike M."/>
        </authorList>
    </citation>
    <scope>NUCLEOTIDE SEQUENCE [LARGE SCALE GENOMIC DNA]</scope>
    <source>
        <strain evidence="2 3">OMI</strain>
    </source>
</reference>
<dbReference type="AlphaFoldDB" id="A0A292ZH44"/>
<accession>A0A292ZH44</accession>
<dbReference type="Pfam" id="PF07045">
    <property type="entry name" value="DUF1330"/>
    <property type="match status" value="1"/>
</dbReference>
<feature type="domain" description="DUF1330" evidence="1">
    <location>
        <begin position="2"/>
        <end position="95"/>
    </location>
</feature>
<dbReference type="InterPro" id="IPR011008">
    <property type="entry name" value="Dimeric_a/b-barrel"/>
</dbReference>